<keyword evidence="5" id="KW-1185">Reference proteome</keyword>
<comment type="caution">
    <text evidence="3">The sequence shown here is derived from an EMBL/GenBank/DDBJ whole genome shotgun (WGS) entry which is preliminary data.</text>
</comment>
<dbReference type="Gene3D" id="3.10.180.10">
    <property type="entry name" value="2,3-Dihydroxybiphenyl 1,2-Dioxygenase, domain 1"/>
    <property type="match status" value="1"/>
</dbReference>
<protein>
    <submittedName>
        <fullName evidence="3">PhnB protein</fullName>
    </submittedName>
</protein>
<dbReference type="CDD" id="cd06588">
    <property type="entry name" value="PhnB_like"/>
    <property type="match status" value="1"/>
</dbReference>
<dbReference type="Pfam" id="PF00903">
    <property type="entry name" value="Glyoxalase"/>
    <property type="match status" value="1"/>
</dbReference>
<dbReference type="InterPro" id="IPR028973">
    <property type="entry name" value="PhnB-like"/>
</dbReference>
<dbReference type="RefSeq" id="WP_072245475.1">
    <property type="nucleotide sequence ID" value="NZ_FBYC01000004.1"/>
</dbReference>
<organism evidence="3 4">
    <name type="scientific">Roseibaca calidilacus</name>
    <dbReference type="NCBI Taxonomy" id="1666912"/>
    <lineage>
        <taxon>Bacteria</taxon>
        <taxon>Pseudomonadati</taxon>
        <taxon>Pseudomonadota</taxon>
        <taxon>Alphaproteobacteria</taxon>
        <taxon>Rhodobacterales</taxon>
        <taxon>Paracoccaceae</taxon>
        <taxon>Roseinatronobacter</taxon>
    </lineage>
</organism>
<feature type="domain" description="Glyoxalase/fosfomycin resistance/dioxygenase" evidence="1">
    <location>
        <begin position="8"/>
        <end position="129"/>
    </location>
</feature>
<sequence>MHPTPYLFFQGDCFEAMTLYADGLGGKVVAVMRNSDAPPEDQMPGGDEMIMHMAVQTDGGMIYASDNPAEYYERPQGMRLHIEVTSLAEFDRLHDLLAKDARDIAMAPSETMWSERFAMFTDRFGTPWMLDLTGAKAV</sequence>
<dbReference type="STRING" id="1666912.Ga0058931_1134"/>
<dbReference type="Proteomes" id="UP000050413">
    <property type="component" value="Unassembled WGS sequence"/>
</dbReference>
<dbReference type="PANTHER" id="PTHR33990:SF1">
    <property type="entry name" value="PROTEIN YJDN"/>
    <property type="match status" value="1"/>
</dbReference>
<reference evidence="2 5" key="2">
    <citation type="submission" date="2016-01" db="EMBL/GenBank/DDBJ databases">
        <authorList>
            <person name="Varghese N."/>
        </authorList>
    </citation>
    <scope>NUCLEOTIDE SEQUENCE [LARGE SCALE GENOMIC DNA]</scope>
    <source>
        <strain evidence="2 5">HL-91</strain>
    </source>
</reference>
<dbReference type="EMBL" id="FBYC01000004">
    <property type="protein sequence ID" value="CUX80434.1"/>
    <property type="molecule type" value="Genomic_DNA"/>
</dbReference>
<evidence type="ECO:0000313" key="4">
    <source>
        <dbReference type="Proteomes" id="UP000050413"/>
    </source>
</evidence>
<dbReference type="EMBL" id="LJSG01000008">
    <property type="protein sequence ID" value="KPP93567.1"/>
    <property type="molecule type" value="Genomic_DNA"/>
</dbReference>
<name>A0A0P7WHT9_9RHOB</name>
<dbReference type="Proteomes" id="UP000182045">
    <property type="component" value="Unassembled WGS sequence"/>
</dbReference>
<dbReference type="InterPro" id="IPR029068">
    <property type="entry name" value="Glyas_Bleomycin-R_OHBP_Dase"/>
</dbReference>
<proteinExistence type="predicted"/>
<dbReference type="SUPFAM" id="SSF54593">
    <property type="entry name" value="Glyoxalase/Bleomycin resistance protein/Dihydroxybiphenyl dioxygenase"/>
    <property type="match status" value="1"/>
</dbReference>
<evidence type="ECO:0000313" key="2">
    <source>
        <dbReference type="EMBL" id="CUX80434.1"/>
    </source>
</evidence>
<gene>
    <name evidence="3" type="primary">phnB-2</name>
    <name evidence="2" type="ORF">Ga0058931_1134</name>
    <name evidence="3" type="ORF">HLUCCA05_11370</name>
</gene>
<reference evidence="3 4" key="1">
    <citation type="submission" date="2015-09" db="EMBL/GenBank/DDBJ databases">
        <title>Identification and resolution of microdiversity through metagenomic sequencing of parallel consortia.</title>
        <authorList>
            <person name="Nelson W.C."/>
            <person name="Romine M.F."/>
            <person name="Lindemann S.R."/>
        </authorList>
    </citation>
    <scope>NUCLEOTIDE SEQUENCE [LARGE SCALE GENOMIC DNA]</scope>
    <source>
        <strain evidence="3">HL-91</strain>
    </source>
</reference>
<dbReference type="InterPro" id="IPR004360">
    <property type="entry name" value="Glyas_Fos-R_dOase_dom"/>
</dbReference>
<evidence type="ECO:0000259" key="1">
    <source>
        <dbReference type="Pfam" id="PF00903"/>
    </source>
</evidence>
<dbReference type="OrthoDB" id="9795306at2"/>
<evidence type="ECO:0000313" key="5">
    <source>
        <dbReference type="Proteomes" id="UP000182045"/>
    </source>
</evidence>
<dbReference type="PANTHER" id="PTHR33990">
    <property type="entry name" value="PROTEIN YJDN-RELATED"/>
    <property type="match status" value="1"/>
</dbReference>
<dbReference type="AlphaFoldDB" id="A0A0P7WHT9"/>
<evidence type="ECO:0000313" key="3">
    <source>
        <dbReference type="EMBL" id="KPP93567.1"/>
    </source>
</evidence>
<accession>A0A0P7WHT9</accession>